<evidence type="ECO:0000256" key="1">
    <source>
        <dbReference type="SAM" id="MobiDB-lite"/>
    </source>
</evidence>
<name>A0A229YVM7_9EURO</name>
<accession>A0A229YVM7</accession>
<dbReference type="Proteomes" id="UP000215289">
    <property type="component" value="Unassembled WGS sequence"/>
</dbReference>
<feature type="compositionally biased region" description="Basic and acidic residues" evidence="1">
    <location>
        <begin position="1"/>
        <end position="15"/>
    </location>
</feature>
<comment type="caution">
    <text evidence="2">The sequence shown here is derived from an EMBL/GenBank/DDBJ whole genome shotgun (WGS) entry which is preliminary data.</text>
</comment>
<feature type="region of interest" description="Disordered" evidence="1">
    <location>
        <begin position="1"/>
        <end position="36"/>
    </location>
</feature>
<reference evidence="2 3" key="1">
    <citation type="submission" date="2018-08" db="EMBL/GenBank/DDBJ databases">
        <title>Draft genome sequences of two Aspergillus turcosus clinical strains isolated from bronchoalveolar lavage fluid: one azole-susceptible and the other azole-resistant.</title>
        <authorList>
            <person name="Parent-Michaud M."/>
            <person name="Dufresne P.J."/>
            <person name="Fournier E."/>
            <person name="Martineau C."/>
            <person name="Moreira S."/>
            <person name="Perkins V."/>
            <person name="De Repentigny L."/>
            <person name="Dufresne S.F."/>
        </authorList>
    </citation>
    <scope>NUCLEOTIDE SEQUENCE [LARGE SCALE GENOMIC DNA]</scope>
    <source>
        <strain evidence="2">HMR AF 1038</strain>
    </source>
</reference>
<evidence type="ECO:0000313" key="3">
    <source>
        <dbReference type="Proteomes" id="UP000215289"/>
    </source>
</evidence>
<organism evidence="2 3">
    <name type="scientific">Aspergillus turcosus</name>
    <dbReference type="NCBI Taxonomy" id="1245748"/>
    <lineage>
        <taxon>Eukaryota</taxon>
        <taxon>Fungi</taxon>
        <taxon>Dikarya</taxon>
        <taxon>Ascomycota</taxon>
        <taxon>Pezizomycotina</taxon>
        <taxon>Eurotiomycetes</taxon>
        <taxon>Eurotiomycetidae</taxon>
        <taxon>Eurotiales</taxon>
        <taxon>Aspergillaceae</taxon>
        <taxon>Aspergillus</taxon>
        <taxon>Aspergillus subgen. Fumigati</taxon>
    </lineage>
</organism>
<feature type="compositionally biased region" description="Low complexity" evidence="1">
    <location>
        <begin position="26"/>
        <end position="36"/>
    </location>
</feature>
<keyword evidence="3" id="KW-1185">Reference proteome</keyword>
<proteinExistence type="predicted"/>
<dbReference type="EMBL" id="NIDN02000080">
    <property type="protein sequence ID" value="RLL97354.1"/>
    <property type="molecule type" value="Genomic_DNA"/>
</dbReference>
<dbReference type="STRING" id="1245748.A0A229YVM7"/>
<sequence>MDPREPQESVDKTGESDPVVLRSATPSESSPSKPLPETEALVLPEWPGNQDAVSWFLQFRKVLKSIIYRYCGAIQKALHIFEENDATNYVHYESLTRFLRELWIRWKEFIETKSITTTFLSSSVIYDDFEKPISWMSTPRNAPRRFATEMAELRNTMRQVAGELFKNRTIIRDAMVRLEESNNGHDVSPFCGLPTPDESDDAAEKLEQVLLNDPANDSLSSEEEDIDSDEVLPIYSREMKDPKLLEENWLDPIWIQDLGYPGTVPHEIEEYLGSNGGRTLSMCGSIRSIFWLFGHKDLVKVIDDPACLLEDEIVPVPRNINPMGYLMDYYSGQGKMPFFIQELYDRGRLLQSLHVAPVFRVPNAVTSEPAQCSIASLYPFSRPQTLPETVLCLKIKCQKNNDRTLAQVKKKLDETCNIDGDKLWFRGLTMVGLTLSTSFFIPVINSSTPDNEFGPGIYATNNFEMAFGYARPTGAVMVFKDPDLRGLNVWKPDLSDWQHLTAHWLQIPIHGINAPDKYKDADIIIGPVSRNQSEARSKQRFAKQGEELQFVCTSYGGCERLAASLAAIIYFTL</sequence>
<dbReference type="OrthoDB" id="2440450at2759"/>
<dbReference type="AlphaFoldDB" id="A0A229YVM7"/>
<protein>
    <submittedName>
        <fullName evidence="2">Uncharacterized protein</fullName>
    </submittedName>
</protein>
<evidence type="ECO:0000313" key="2">
    <source>
        <dbReference type="EMBL" id="RLL97354.1"/>
    </source>
</evidence>
<gene>
    <name evidence="2" type="ORF">CFD26_101836</name>
</gene>